<keyword evidence="3" id="KW-1185">Reference proteome</keyword>
<dbReference type="PANTHER" id="PTHR19959">
    <property type="entry name" value="KINESIN LIGHT CHAIN"/>
    <property type="match status" value="1"/>
</dbReference>
<feature type="region of interest" description="Disordered" evidence="1">
    <location>
        <begin position="903"/>
        <end position="928"/>
    </location>
</feature>
<dbReference type="InterPro" id="IPR011990">
    <property type="entry name" value="TPR-like_helical_dom_sf"/>
</dbReference>
<dbReference type="Proteomes" id="UP001212997">
    <property type="component" value="Unassembled WGS sequence"/>
</dbReference>
<proteinExistence type="predicted"/>
<comment type="caution">
    <text evidence="2">The sequence shown here is derived from an EMBL/GenBank/DDBJ whole genome shotgun (WGS) entry which is preliminary data.</text>
</comment>
<evidence type="ECO:0000313" key="2">
    <source>
        <dbReference type="EMBL" id="KAJ3485653.1"/>
    </source>
</evidence>
<reference evidence="2" key="1">
    <citation type="submission" date="2022-07" db="EMBL/GenBank/DDBJ databases">
        <title>Genome Sequence of Physisporinus lineatus.</title>
        <authorList>
            <person name="Buettner E."/>
        </authorList>
    </citation>
    <scope>NUCLEOTIDE SEQUENCE</scope>
    <source>
        <strain evidence="2">VT162</strain>
    </source>
</reference>
<dbReference type="AlphaFoldDB" id="A0AAD5V6H0"/>
<dbReference type="PANTHER" id="PTHR19959:SF119">
    <property type="entry name" value="FUNGAL LIPASE-LIKE DOMAIN-CONTAINING PROTEIN"/>
    <property type="match status" value="1"/>
</dbReference>
<organism evidence="2 3">
    <name type="scientific">Meripilus lineatus</name>
    <dbReference type="NCBI Taxonomy" id="2056292"/>
    <lineage>
        <taxon>Eukaryota</taxon>
        <taxon>Fungi</taxon>
        <taxon>Dikarya</taxon>
        <taxon>Basidiomycota</taxon>
        <taxon>Agaricomycotina</taxon>
        <taxon>Agaricomycetes</taxon>
        <taxon>Polyporales</taxon>
        <taxon>Meripilaceae</taxon>
        <taxon>Meripilus</taxon>
    </lineage>
</organism>
<dbReference type="EMBL" id="JANAWD010000146">
    <property type="protein sequence ID" value="KAJ3485653.1"/>
    <property type="molecule type" value="Genomic_DNA"/>
</dbReference>
<dbReference type="SUPFAM" id="SSF48452">
    <property type="entry name" value="TPR-like"/>
    <property type="match status" value="1"/>
</dbReference>
<evidence type="ECO:0000313" key="3">
    <source>
        <dbReference type="Proteomes" id="UP001212997"/>
    </source>
</evidence>
<accession>A0AAD5V6H0</accession>
<feature type="compositionally biased region" description="Polar residues" evidence="1">
    <location>
        <begin position="905"/>
        <end position="925"/>
    </location>
</feature>
<dbReference type="Gene3D" id="1.25.40.10">
    <property type="entry name" value="Tetratricopeptide repeat domain"/>
    <property type="match status" value="1"/>
</dbReference>
<sequence>MMKTQSPMLPVDAQSTHILPRIPVELQDMVIHSLAMDAPLTDAATLASCALTCRDWYRMVAKVLYIRIHIFGRRNLKLLERTLKEKHAQGHEIKVQSLSVHDITPDERTSLAYLHTPLSSMKLCVKELLITGPHCSKDSTFPFQRALLADLLHFKALQHLQLYQVKFQSLDDLRRVLAAIPDLRSVILRDVSWNGAQAEFKPLFNTTSWQLSHISLSHCSSNLIAPLFWAMPPKPNFRSKQKRFLHPTLCDRDIIPILELAKFILGQPQQAQAVSRLEEVVEPICWEWRHTTNDTGQWTLECCIEKIDSLESSTSIYFLCGHHTSISVHGSLRVVGLRISIETQLGFPMDSLDTLLCEFEALEMFHLNFAKPSTFLTPDWIIRKLPRRQRKVADQSLSLLQGLSTALSHEASQPCCVETRKSRAYTRMLILQSLYQVKDSLLARDMKEESIRAGEGILAAQRELVLVNPAKHGPSLLDALDYMADANRDFGNTEEAIKHAKEAVEICRQLDKPDVSVYSLHLAEELDRVVTYLCGSGSPLRELEATSYCREGVQTWRELATSHNFEKHAPQLGEALDRMSTLLSKSEGNQSSRIDGSSTTSLPNKLEITDYQREAVDVWRKLAAQDASQYLQPLAQALSKFADGLSQGTDFALKCRLEAVSIWRTLAAQDIDKYADPFTLALDRMAETYLRLHDSAAAIKCQNEALDIWRDAAARNPTEYYPRLASELEKMADWASRNGFYTEAIDCRREEVNIWRKLTTGNTRNTHNYVYPLTYSLDEMAEIYLRLHDSAKAKKCRNEVVDVWRDVVAQNSQKSCPHVAWAWGKMADWALQNQNHKKAMDYRHKSVVIWRKLAAQDSDRYSPNLIMALYWEAVSKVRLHTRVIGRPTPDKTSQSQTAIPLHGSLDSSVHPLSQHSDSDGGSSLLTEGPRESPDLLSWFTPGTSLIQGIKRVMNEPPSGLCFCSEL</sequence>
<gene>
    <name evidence="2" type="ORF">NLI96_g4810</name>
</gene>
<protein>
    <recommendedName>
        <fullName evidence="4">F-box domain-containing protein</fullName>
    </recommendedName>
</protein>
<name>A0AAD5V6H0_9APHY</name>
<evidence type="ECO:0008006" key="4">
    <source>
        <dbReference type="Google" id="ProtNLM"/>
    </source>
</evidence>
<evidence type="ECO:0000256" key="1">
    <source>
        <dbReference type="SAM" id="MobiDB-lite"/>
    </source>
</evidence>